<evidence type="ECO:0000256" key="3">
    <source>
        <dbReference type="ARBA" id="ARBA00023134"/>
    </source>
</evidence>
<dbReference type="SMART" id="SM00174">
    <property type="entry name" value="RHO"/>
    <property type="match status" value="1"/>
</dbReference>
<evidence type="ECO:0000313" key="6">
    <source>
        <dbReference type="Proteomes" id="UP000593560"/>
    </source>
</evidence>
<dbReference type="GO" id="GO:0003924">
    <property type="term" value="F:GTPase activity"/>
    <property type="evidence" value="ECO:0007669"/>
    <property type="project" value="InterPro"/>
</dbReference>
<dbReference type="Proteomes" id="UP000593560">
    <property type="component" value="Unassembled WGS sequence"/>
</dbReference>
<keyword evidence="2" id="KW-0547">Nucleotide-binding</keyword>
<keyword evidence="4" id="KW-0449">Lipoprotein</keyword>
<dbReference type="SUPFAM" id="SSF52540">
    <property type="entry name" value="P-loop containing nucleoside triphosphate hydrolases"/>
    <property type="match status" value="1"/>
</dbReference>
<evidence type="ECO:0000256" key="2">
    <source>
        <dbReference type="ARBA" id="ARBA00022741"/>
    </source>
</evidence>
<dbReference type="AlphaFoldDB" id="A0A7J9H9R5"/>
<accession>A0A7J9H9R5</accession>
<dbReference type="OrthoDB" id="8830751at2759"/>
<feature type="non-terminal residue" evidence="5">
    <location>
        <position position="1"/>
    </location>
</feature>
<dbReference type="GO" id="GO:0007264">
    <property type="term" value="P:small GTPase-mediated signal transduction"/>
    <property type="evidence" value="ECO:0007669"/>
    <property type="project" value="InterPro"/>
</dbReference>
<evidence type="ECO:0000256" key="4">
    <source>
        <dbReference type="ARBA" id="ARBA00023288"/>
    </source>
</evidence>
<keyword evidence="6" id="KW-1185">Reference proteome</keyword>
<sequence>LREDKHYLADHPGLLPVSTAQGEELRKQIGAAYYIECSSKTQQNVKAVFDDAIKVVIKPPQKQKEKKKKPSRGCLMSTDKWVKHKQGHEYYYRTVALSSEYSVFQMDMGHVEIGAWKFDVNMSMAHRKLQIPERAWLCLLLESTPIYKRNGKG</sequence>
<dbReference type="InterPro" id="IPR001806">
    <property type="entry name" value="Small_GTPase"/>
</dbReference>
<dbReference type="EMBL" id="JABFAD010000008">
    <property type="protein sequence ID" value="MBA0806547.1"/>
    <property type="molecule type" value="Genomic_DNA"/>
</dbReference>
<dbReference type="Gene3D" id="3.40.50.300">
    <property type="entry name" value="P-loop containing nucleotide triphosphate hydrolases"/>
    <property type="match status" value="1"/>
</dbReference>
<organism evidence="5 6">
    <name type="scientific">Gossypium harknessii</name>
    <dbReference type="NCBI Taxonomy" id="34285"/>
    <lineage>
        <taxon>Eukaryota</taxon>
        <taxon>Viridiplantae</taxon>
        <taxon>Streptophyta</taxon>
        <taxon>Embryophyta</taxon>
        <taxon>Tracheophyta</taxon>
        <taxon>Spermatophyta</taxon>
        <taxon>Magnoliopsida</taxon>
        <taxon>eudicotyledons</taxon>
        <taxon>Gunneridae</taxon>
        <taxon>Pentapetalae</taxon>
        <taxon>rosids</taxon>
        <taxon>malvids</taxon>
        <taxon>Malvales</taxon>
        <taxon>Malvaceae</taxon>
        <taxon>Malvoideae</taxon>
        <taxon>Gossypium</taxon>
    </lineage>
</organism>
<dbReference type="InterPro" id="IPR027417">
    <property type="entry name" value="P-loop_NTPase"/>
</dbReference>
<dbReference type="PANTHER" id="PTHR24072">
    <property type="entry name" value="RHO FAMILY GTPASE"/>
    <property type="match status" value="1"/>
</dbReference>
<dbReference type="GO" id="GO:0005525">
    <property type="term" value="F:GTP binding"/>
    <property type="evidence" value="ECO:0007669"/>
    <property type="project" value="UniProtKB-KW"/>
</dbReference>
<comment type="similarity">
    <text evidence="1">Belongs to the small GTPase superfamily. Rho family.</text>
</comment>
<evidence type="ECO:0000313" key="5">
    <source>
        <dbReference type="EMBL" id="MBA0806547.1"/>
    </source>
</evidence>
<gene>
    <name evidence="5" type="ORF">Gohar_005998</name>
</gene>
<dbReference type="InterPro" id="IPR003578">
    <property type="entry name" value="Small_GTPase_Rho"/>
</dbReference>
<reference evidence="5 6" key="1">
    <citation type="journal article" date="2019" name="Genome Biol. Evol.">
        <title>Insights into the evolution of the New World diploid cottons (Gossypium, subgenus Houzingenia) based on genome sequencing.</title>
        <authorList>
            <person name="Grover C.E."/>
            <person name="Arick M.A. 2nd"/>
            <person name="Thrash A."/>
            <person name="Conover J.L."/>
            <person name="Sanders W.S."/>
            <person name="Peterson D.G."/>
            <person name="Frelichowski J.E."/>
            <person name="Scheffler J.A."/>
            <person name="Scheffler B.E."/>
            <person name="Wendel J.F."/>
        </authorList>
    </citation>
    <scope>NUCLEOTIDE SEQUENCE [LARGE SCALE GENOMIC DNA]</scope>
    <source>
        <strain evidence="5">0</strain>
        <tissue evidence="5">Leaf</tissue>
    </source>
</reference>
<evidence type="ECO:0000256" key="1">
    <source>
        <dbReference type="ARBA" id="ARBA00010142"/>
    </source>
</evidence>
<name>A0A7J9H9R5_9ROSI</name>
<keyword evidence="3" id="KW-0342">GTP-binding</keyword>
<dbReference type="Pfam" id="PF00071">
    <property type="entry name" value="Ras"/>
    <property type="match status" value="1"/>
</dbReference>
<protein>
    <submittedName>
        <fullName evidence="5">Uncharacterized protein</fullName>
    </submittedName>
</protein>
<proteinExistence type="inferred from homology"/>
<comment type="caution">
    <text evidence="5">The sequence shown here is derived from an EMBL/GenBank/DDBJ whole genome shotgun (WGS) entry which is preliminary data.</text>
</comment>